<accession>A0A9X1M700</accession>
<dbReference type="Proteomes" id="UP000829758">
    <property type="component" value="Chromosome"/>
</dbReference>
<reference evidence="1" key="1">
    <citation type="submission" date="2021-10" db="EMBL/GenBank/DDBJ databases">
        <title>Novel species in genus Arthrobacter.</title>
        <authorList>
            <person name="Liu Y."/>
        </authorList>
    </citation>
    <scope>NUCLEOTIDE SEQUENCE</scope>
    <source>
        <strain evidence="1">Zg-Y462</strain>
        <strain evidence="3">zg-Y462</strain>
    </source>
</reference>
<dbReference type="RefSeq" id="WP_227928258.1">
    <property type="nucleotide sequence ID" value="NZ_CP094984.1"/>
</dbReference>
<evidence type="ECO:0000313" key="4">
    <source>
        <dbReference type="Proteomes" id="UP001155145"/>
    </source>
</evidence>
<evidence type="ECO:0000313" key="3">
    <source>
        <dbReference type="Proteomes" id="UP000829758"/>
    </source>
</evidence>
<dbReference type="AlphaFoldDB" id="A0A9X1M700"/>
<keyword evidence="3" id="KW-1185">Reference proteome</keyword>
<dbReference type="EMBL" id="JAJFZT010000003">
    <property type="protein sequence ID" value="MCC3272176.1"/>
    <property type="molecule type" value="Genomic_DNA"/>
</dbReference>
<dbReference type="Proteomes" id="UP001155145">
    <property type="component" value="Unassembled WGS sequence"/>
</dbReference>
<protein>
    <submittedName>
        <fullName evidence="1">Alkaline shock response membrane anchor protein AmaP</fullName>
    </submittedName>
</protein>
<evidence type="ECO:0000313" key="1">
    <source>
        <dbReference type="EMBL" id="MCC3272176.1"/>
    </source>
</evidence>
<evidence type="ECO:0000313" key="2">
    <source>
        <dbReference type="EMBL" id="UON91951.1"/>
    </source>
</evidence>
<organism evidence="1 4">
    <name type="scientific">Arthrobacter zhangbolii</name>
    <dbReference type="NCBI Taxonomy" id="2886936"/>
    <lineage>
        <taxon>Bacteria</taxon>
        <taxon>Bacillati</taxon>
        <taxon>Actinomycetota</taxon>
        <taxon>Actinomycetes</taxon>
        <taxon>Micrococcales</taxon>
        <taxon>Micrococcaceae</taxon>
        <taxon>Arthrobacter</taxon>
    </lineage>
</organism>
<name>A0A9X1M700_9MICC</name>
<dbReference type="EMBL" id="CP094984">
    <property type="protein sequence ID" value="UON91951.1"/>
    <property type="molecule type" value="Genomic_DNA"/>
</dbReference>
<sequence length="134" mass="14477">MSIPSAPGRLRPARDINDRGETVLSRRVLEKTASQVARDETFAGGSSGGFLGIGARADLSARPDASVELAGNIASLKVTVGLPYPIALRQATEQLRRRISDRVTELTGVEVRQVDITVSWLKPAGTELSRRRLQ</sequence>
<proteinExistence type="predicted"/>
<gene>
    <name evidence="1" type="ORF">LJ755_05455</name>
    <name evidence="2" type="ORF">MUK71_15460</name>
</gene>